<dbReference type="PANTHER" id="PTHR24390:SF226">
    <property type="entry name" value="GH10523P-RELATED"/>
    <property type="match status" value="1"/>
</dbReference>
<feature type="compositionally biased region" description="Polar residues" evidence="8">
    <location>
        <begin position="11"/>
        <end position="25"/>
    </location>
</feature>
<dbReference type="Gene3D" id="3.30.160.60">
    <property type="entry name" value="Classic Zinc Finger"/>
    <property type="match status" value="4"/>
</dbReference>
<comment type="subcellular location">
    <subcellularLocation>
        <location evidence="1">Nucleus</location>
    </subcellularLocation>
</comment>
<dbReference type="GO" id="GO:0008270">
    <property type="term" value="F:zinc ion binding"/>
    <property type="evidence" value="ECO:0007669"/>
    <property type="project" value="UniProtKB-KW"/>
</dbReference>
<proteinExistence type="predicted"/>
<name>A0A8D2J4H3_VARKO</name>
<feature type="domain" description="C2H2-type" evidence="9">
    <location>
        <begin position="170"/>
        <end position="197"/>
    </location>
</feature>
<dbReference type="SUPFAM" id="SSF57667">
    <property type="entry name" value="beta-beta-alpha zinc fingers"/>
    <property type="match status" value="3"/>
</dbReference>
<keyword evidence="2" id="KW-0479">Metal-binding</keyword>
<keyword evidence="6" id="KW-0539">Nucleus</keyword>
<dbReference type="PROSITE" id="PS50157">
    <property type="entry name" value="ZINC_FINGER_C2H2_2"/>
    <property type="match status" value="4"/>
</dbReference>
<dbReference type="Proteomes" id="UP000694545">
    <property type="component" value="Unplaced"/>
</dbReference>
<feature type="region of interest" description="Disordered" evidence="8">
    <location>
        <begin position="1"/>
        <end position="61"/>
    </location>
</feature>
<keyword evidence="3" id="KW-0677">Repeat</keyword>
<dbReference type="InterPro" id="IPR036236">
    <property type="entry name" value="Znf_C2H2_sf"/>
</dbReference>
<keyword evidence="11" id="KW-1185">Reference proteome</keyword>
<evidence type="ECO:0000256" key="8">
    <source>
        <dbReference type="SAM" id="MobiDB-lite"/>
    </source>
</evidence>
<dbReference type="FunFam" id="3.30.160.60:FF:002343">
    <property type="entry name" value="Zinc finger protein 33A"/>
    <property type="match status" value="2"/>
</dbReference>
<evidence type="ECO:0000256" key="6">
    <source>
        <dbReference type="ARBA" id="ARBA00023242"/>
    </source>
</evidence>
<reference evidence="10" key="2">
    <citation type="submission" date="2025-09" db="UniProtKB">
        <authorList>
            <consortium name="Ensembl"/>
        </authorList>
    </citation>
    <scope>IDENTIFICATION</scope>
</reference>
<dbReference type="GO" id="GO:0000978">
    <property type="term" value="F:RNA polymerase II cis-regulatory region sequence-specific DNA binding"/>
    <property type="evidence" value="ECO:0007669"/>
    <property type="project" value="TreeGrafter"/>
</dbReference>
<evidence type="ECO:0000313" key="10">
    <source>
        <dbReference type="Ensembl" id="ENSVKKP00000007024.1"/>
    </source>
</evidence>
<sequence length="309" mass="34540">MGVEGQHTEKGTNSPPLFSTHSSTLLPEAEADGLLPSCSESSSGGLGLPPEPQCAQEGSSPMASSKVSAYYQRWNSSIPGVYIPVGPSRNLQRDGERLKLQALVHLEESEGLREEDEENFIILVDTVDDENLPPALGKALPNQCKKHGQTLQEVGRLQEHKHLHVSRSSYKCPLCDKEFFRAANLRMHKLTHSTDRPHKCPVCNKGFIRTADVCLKCYLCAICNKAFRKANLLSKHKVIHRQEKPYVCQECGMAFVQMARLKRHNWTHSGERPFACKDCGGTFTRLGSLQRHQRIHTGERPYSCDCCFG</sequence>
<evidence type="ECO:0000256" key="4">
    <source>
        <dbReference type="ARBA" id="ARBA00022771"/>
    </source>
</evidence>
<feature type="domain" description="C2H2-type" evidence="9">
    <location>
        <begin position="274"/>
        <end position="301"/>
    </location>
</feature>
<evidence type="ECO:0000256" key="5">
    <source>
        <dbReference type="ARBA" id="ARBA00022833"/>
    </source>
</evidence>
<evidence type="ECO:0000256" key="3">
    <source>
        <dbReference type="ARBA" id="ARBA00022737"/>
    </source>
</evidence>
<evidence type="ECO:0000259" key="9">
    <source>
        <dbReference type="PROSITE" id="PS50157"/>
    </source>
</evidence>
<organism evidence="10 11">
    <name type="scientific">Varanus komodoensis</name>
    <name type="common">Komodo dragon</name>
    <dbReference type="NCBI Taxonomy" id="61221"/>
    <lineage>
        <taxon>Eukaryota</taxon>
        <taxon>Metazoa</taxon>
        <taxon>Chordata</taxon>
        <taxon>Craniata</taxon>
        <taxon>Vertebrata</taxon>
        <taxon>Euteleostomi</taxon>
        <taxon>Lepidosauria</taxon>
        <taxon>Squamata</taxon>
        <taxon>Bifurcata</taxon>
        <taxon>Unidentata</taxon>
        <taxon>Episquamata</taxon>
        <taxon>Toxicofera</taxon>
        <taxon>Anguimorpha</taxon>
        <taxon>Paleoanguimorpha</taxon>
        <taxon>Varanoidea</taxon>
        <taxon>Varanidae</taxon>
        <taxon>Varanus</taxon>
    </lineage>
</organism>
<dbReference type="PROSITE" id="PS00028">
    <property type="entry name" value="ZINC_FINGER_C2H2_1"/>
    <property type="match status" value="4"/>
</dbReference>
<dbReference type="PANTHER" id="PTHR24390">
    <property type="entry name" value="ZINC FINGER PROTEIN"/>
    <property type="match status" value="1"/>
</dbReference>
<keyword evidence="4 7" id="KW-0863">Zinc-finger</keyword>
<dbReference type="Ensembl" id="ENSVKKT00000007207.1">
    <property type="protein sequence ID" value="ENSVKKP00000007024.1"/>
    <property type="gene ID" value="ENSVKKG00000005076.1"/>
</dbReference>
<dbReference type="InterPro" id="IPR013087">
    <property type="entry name" value="Znf_C2H2_type"/>
</dbReference>
<feature type="compositionally biased region" description="Basic and acidic residues" evidence="8">
    <location>
        <begin position="1"/>
        <end position="10"/>
    </location>
</feature>
<protein>
    <recommendedName>
        <fullName evidence="9">C2H2-type domain-containing protein</fullName>
    </recommendedName>
</protein>
<evidence type="ECO:0000256" key="1">
    <source>
        <dbReference type="ARBA" id="ARBA00004123"/>
    </source>
</evidence>
<evidence type="ECO:0000256" key="2">
    <source>
        <dbReference type="ARBA" id="ARBA00022723"/>
    </source>
</evidence>
<feature type="domain" description="C2H2-type" evidence="9">
    <location>
        <begin position="246"/>
        <end position="273"/>
    </location>
</feature>
<evidence type="ECO:0000256" key="7">
    <source>
        <dbReference type="PROSITE-ProRule" id="PRU00042"/>
    </source>
</evidence>
<reference evidence="10" key="1">
    <citation type="submission" date="2025-08" db="UniProtKB">
        <authorList>
            <consortium name="Ensembl"/>
        </authorList>
    </citation>
    <scope>IDENTIFICATION</scope>
</reference>
<accession>A0A8D2J4H3</accession>
<dbReference type="SMART" id="SM00355">
    <property type="entry name" value="ZnF_C2H2"/>
    <property type="match status" value="4"/>
</dbReference>
<feature type="compositionally biased region" description="Low complexity" evidence="8">
    <location>
        <begin position="33"/>
        <end position="43"/>
    </location>
</feature>
<dbReference type="GO" id="GO:0003700">
    <property type="term" value="F:DNA-binding transcription factor activity"/>
    <property type="evidence" value="ECO:0007669"/>
    <property type="project" value="TreeGrafter"/>
</dbReference>
<dbReference type="GO" id="GO:0005634">
    <property type="term" value="C:nucleus"/>
    <property type="evidence" value="ECO:0007669"/>
    <property type="project" value="UniProtKB-SubCell"/>
</dbReference>
<dbReference type="GO" id="GO:0006357">
    <property type="term" value="P:regulation of transcription by RNA polymerase II"/>
    <property type="evidence" value="ECO:0007669"/>
    <property type="project" value="TreeGrafter"/>
</dbReference>
<keyword evidence="5" id="KW-0862">Zinc</keyword>
<evidence type="ECO:0000313" key="11">
    <source>
        <dbReference type="Proteomes" id="UP000694545"/>
    </source>
</evidence>
<feature type="domain" description="C2H2-type" evidence="9">
    <location>
        <begin position="218"/>
        <end position="245"/>
    </location>
</feature>
<dbReference type="Pfam" id="PF00096">
    <property type="entry name" value="zf-C2H2"/>
    <property type="match status" value="3"/>
</dbReference>
<dbReference type="AlphaFoldDB" id="A0A8D2J4H3"/>